<dbReference type="RefSeq" id="WP_087737559.1">
    <property type="nucleotide sequence ID" value="NZ_CYGY02000057.1"/>
</dbReference>
<gene>
    <name evidence="1" type="ORF">BN2476_570029</name>
</gene>
<dbReference type="OrthoDB" id="8962251at2"/>
<evidence type="ECO:0000313" key="1">
    <source>
        <dbReference type="EMBL" id="SIT47441.1"/>
    </source>
</evidence>
<dbReference type="Proteomes" id="UP000195569">
    <property type="component" value="Unassembled WGS sequence"/>
</dbReference>
<organism evidence="1 2">
    <name type="scientific">Paraburkholderia piptadeniae</name>
    <dbReference type="NCBI Taxonomy" id="1701573"/>
    <lineage>
        <taxon>Bacteria</taxon>
        <taxon>Pseudomonadati</taxon>
        <taxon>Pseudomonadota</taxon>
        <taxon>Betaproteobacteria</taxon>
        <taxon>Burkholderiales</taxon>
        <taxon>Burkholderiaceae</taxon>
        <taxon>Paraburkholderia</taxon>
    </lineage>
</organism>
<protein>
    <submittedName>
        <fullName evidence="1">Uncharacterized protein</fullName>
    </submittedName>
</protein>
<proteinExistence type="predicted"/>
<comment type="caution">
    <text evidence="1">The sequence shown here is derived from an EMBL/GenBank/DDBJ whole genome shotgun (WGS) entry which is preliminary data.</text>
</comment>
<accession>A0A1N7SJ69</accession>
<reference evidence="1" key="1">
    <citation type="submission" date="2016-12" db="EMBL/GenBank/DDBJ databases">
        <authorList>
            <person name="Moulin L."/>
        </authorList>
    </citation>
    <scope>NUCLEOTIDE SEQUENCE [LARGE SCALE GENOMIC DNA]</scope>
    <source>
        <strain evidence="1">STM 7183</strain>
    </source>
</reference>
<evidence type="ECO:0000313" key="2">
    <source>
        <dbReference type="Proteomes" id="UP000195569"/>
    </source>
</evidence>
<dbReference type="EMBL" id="CYGY02000057">
    <property type="protein sequence ID" value="SIT47441.1"/>
    <property type="molecule type" value="Genomic_DNA"/>
</dbReference>
<keyword evidence="2" id="KW-1185">Reference proteome</keyword>
<name>A0A1N7SJ69_9BURK</name>
<sequence>MSTPLSYTGDEPSFAWDATRKPRAAGLFDMRPPSVPIDAKPIYDADLDCIIGYQKENAGVFRIYTLDGDISVSEKPLEAPLLDPLDVLFMVGGIWRVGVRGLTDWGVKAVGASLERATLFGLRSRYYALMQRPLRFAPKPLMHMKNSGRYVPVHILRLVIKYGERTPDPRGKAGIFMYTHPIARDGKAYMLEVLVRDSDYTVLHFVYKPLQ</sequence>
<dbReference type="AlphaFoldDB" id="A0A1N7SJ69"/>